<dbReference type="Proteomes" id="UP000316921">
    <property type="component" value="Chromosome"/>
</dbReference>
<evidence type="ECO:0000313" key="15">
    <source>
        <dbReference type="EMBL" id="QDU67194.1"/>
    </source>
</evidence>
<dbReference type="PROSITE" id="PS00874">
    <property type="entry name" value="T2SP_F"/>
    <property type="match status" value="1"/>
</dbReference>
<feature type="transmembrane region" description="Helical" evidence="13">
    <location>
        <begin position="253"/>
        <end position="273"/>
    </location>
</feature>
<dbReference type="PRINTS" id="PR00812">
    <property type="entry name" value="BCTERIALGSPF"/>
</dbReference>
<dbReference type="FunFam" id="1.20.81.30:FF:000001">
    <property type="entry name" value="Type II secretion system protein F"/>
    <property type="match status" value="2"/>
</dbReference>
<feature type="transmembrane region" description="Helical" evidence="13">
    <location>
        <begin position="407"/>
        <end position="428"/>
    </location>
</feature>
<comment type="similarity">
    <text evidence="3 11">Belongs to the GSP F family.</text>
</comment>
<feature type="region of interest" description="Disordered" evidence="12">
    <location>
        <begin position="47"/>
        <end position="73"/>
    </location>
</feature>
<evidence type="ECO:0000256" key="11">
    <source>
        <dbReference type="RuleBase" id="RU003923"/>
    </source>
</evidence>
<dbReference type="InterPro" id="IPR018076">
    <property type="entry name" value="T2SS_GspF_dom"/>
</dbReference>
<name>A0A518BJN8_9BACT</name>
<dbReference type="InterPro" id="IPR042094">
    <property type="entry name" value="T2SS_GspF_sf"/>
</dbReference>
<evidence type="ECO:0000256" key="10">
    <source>
        <dbReference type="ARBA" id="ARBA00030750"/>
    </source>
</evidence>
<sequence length="434" mass="47300">MPIYEYKAYAEGGSTRTGVIDADTPREARQRLRKDKLLVSDLRVVRKRGKSRGGSPAVSAKGKGDSRGKDRKPGFLTRYMEHRRANSGGASGRDLELVGAITRQLGTLLGAGIPLAEALRAIIEQAESRRIETLFRELRERITQGNSLGDSLAEHPELFSELYVNMVRAGEATGQVDVVLTRLADFLQAQRALQRKVVSALTYPLLMVGLGVIVVSILMAVVVPRITAMLKDTGQTLPLPTQILVGVSEFFKVYWWVLFLAVAAISALLERYYRSPKGRMKIDRFLLGVPLLGELFRKRAVSRFSRTLATLLSSGVPAVQALEITADVVGNQVIAKATTEIKDKIIEGTDIASPLKATGVFPASVGYMVSVGEASGELEQMLDRVADAYDEEVDVVTERVTTVLEPIMIVVLAVIVGFIVISIVLPILQTTQIG</sequence>
<dbReference type="InterPro" id="IPR001992">
    <property type="entry name" value="T2SS_GspF/T4SS_PilC_CS"/>
</dbReference>
<accession>A0A518BJN8</accession>
<dbReference type="Gene3D" id="1.20.81.30">
    <property type="entry name" value="Type II secretion system (T2SS), domain F"/>
    <property type="match status" value="2"/>
</dbReference>
<evidence type="ECO:0000256" key="3">
    <source>
        <dbReference type="ARBA" id="ARBA00005745"/>
    </source>
</evidence>
<comment type="subcellular location">
    <subcellularLocation>
        <location evidence="2">Cell inner membrane</location>
        <topology evidence="2">Multi-pass membrane protein</topology>
    </subcellularLocation>
    <subcellularLocation>
        <location evidence="11">Cell membrane</location>
        <topology evidence="11">Multi-pass membrane protein</topology>
    </subcellularLocation>
</comment>
<organism evidence="15 16">
    <name type="scientific">Engelhardtia mirabilis</name>
    <dbReference type="NCBI Taxonomy" id="2528011"/>
    <lineage>
        <taxon>Bacteria</taxon>
        <taxon>Pseudomonadati</taxon>
        <taxon>Planctomycetota</taxon>
        <taxon>Planctomycetia</taxon>
        <taxon>Planctomycetia incertae sedis</taxon>
        <taxon>Engelhardtia</taxon>
    </lineage>
</organism>
<feature type="domain" description="Type II secretion system protein GspF" evidence="14">
    <location>
        <begin position="304"/>
        <end position="426"/>
    </location>
</feature>
<dbReference type="Pfam" id="PF00482">
    <property type="entry name" value="T2SSF"/>
    <property type="match status" value="2"/>
</dbReference>
<dbReference type="PANTHER" id="PTHR30012:SF0">
    <property type="entry name" value="TYPE II SECRETION SYSTEM PROTEIN F-RELATED"/>
    <property type="match status" value="1"/>
</dbReference>
<dbReference type="RefSeq" id="WP_145065149.1">
    <property type="nucleotide sequence ID" value="NZ_CP036287.1"/>
</dbReference>
<gene>
    <name evidence="15" type="primary">epsF_2</name>
    <name evidence="15" type="ORF">Pla133_22720</name>
</gene>
<proteinExistence type="inferred from homology"/>
<dbReference type="GO" id="GO:0005886">
    <property type="term" value="C:plasma membrane"/>
    <property type="evidence" value="ECO:0007669"/>
    <property type="project" value="UniProtKB-SubCell"/>
</dbReference>
<feature type="compositionally biased region" description="Basic and acidic residues" evidence="12">
    <location>
        <begin position="62"/>
        <end position="73"/>
    </location>
</feature>
<dbReference type="PANTHER" id="PTHR30012">
    <property type="entry name" value="GENERAL SECRETION PATHWAY PROTEIN"/>
    <property type="match status" value="1"/>
</dbReference>
<dbReference type="KEGG" id="pbap:Pla133_22720"/>
<keyword evidence="16" id="KW-1185">Reference proteome</keyword>
<keyword evidence="9 13" id="KW-0472">Membrane</keyword>
<keyword evidence="8 13" id="KW-1133">Transmembrane helix</keyword>
<dbReference type="EMBL" id="CP036287">
    <property type="protein sequence ID" value="QDU67194.1"/>
    <property type="molecule type" value="Genomic_DNA"/>
</dbReference>
<feature type="transmembrane region" description="Helical" evidence="13">
    <location>
        <begin position="200"/>
        <end position="223"/>
    </location>
</feature>
<keyword evidence="7 11" id="KW-0812">Transmembrane</keyword>
<evidence type="ECO:0000256" key="7">
    <source>
        <dbReference type="ARBA" id="ARBA00022692"/>
    </source>
</evidence>
<evidence type="ECO:0000256" key="1">
    <source>
        <dbReference type="ARBA" id="ARBA00002684"/>
    </source>
</evidence>
<keyword evidence="6" id="KW-0997">Cell inner membrane</keyword>
<evidence type="ECO:0000256" key="4">
    <source>
        <dbReference type="ARBA" id="ARBA00022448"/>
    </source>
</evidence>
<keyword evidence="4 11" id="KW-0813">Transport</keyword>
<evidence type="ECO:0000256" key="6">
    <source>
        <dbReference type="ARBA" id="ARBA00022519"/>
    </source>
</evidence>
<dbReference type="InterPro" id="IPR003004">
    <property type="entry name" value="GspF/PilC"/>
</dbReference>
<feature type="domain" description="Type II secretion system protein GspF" evidence="14">
    <location>
        <begin position="102"/>
        <end position="224"/>
    </location>
</feature>
<dbReference type="AlphaFoldDB" id="A0A518BJN8"/>
<reference evidence="15 16" key="1">
    <citation type="submission" date="2019-02" db="EMBL/GenBank/DDBJ databases">
        <title>Deep-cultivation of Planctomycetes and their phenomic and genomic characterization uncovers novel biology.</title>
        <authorList>
            <person name="Wiegand S."/>
            <person name="Jogler M."/>
            <person name="Boedeker C."/>
            <person name="Pinto D."/>
            <person name="Vollmers J."/>
            <person name="Rivas-Marin E."/>
            <person name="Kohn T."/>
            <person name="Peeters S.H."/>
            <person name="Heuer A."/>
            <person name="Rast P."/>
            <person name="Oberbeckmann S."/>
            <person name="Bunk B."/>
            <person name="Jeske O."/>
            <person name="Meyerdierks A."/>
            <person name="Storesund J.E."/>
            <person name="Kallscheuer N."/>
            <person name="Luecker S."/>
            <person name="Lage O.M."/>
            <person name="Pohl T."/>
            <person name="Merkel B.J."/>
            <person name="Hornburger P."/>
            <person name="Mueller R.-W."/>
            <person name="Bruemmer F."/>
            <person name="Labrenz M."/>
            <person name="Spormann A.M."/>
            <person name="Op den Camp H."/>
            <person name="Overmann J."/>
            <person name="Amann R."/>
            <person name="Jetten M.S.M."/>
            <person name="Mascher T."/>
            <person name="Medema M.H."/>
            <person name="Devos D.P."/>
            <person name="Kaster A.-K."/>
            <person name="Ovreas L."/>
            <person name="Rohde M."/>
            <person name="Galperin M.Y."/>
            <person name="Jogler C."/>
        </authorList>
    </citation>
    <scope>NUCLEOTIDE SEQUENCE [LARGE SCALE GENOMIC DNA]</scope>
    <source>
        <strain evidence="15 16">Pla133</strain>
    </source>
</reference>
<keyword evidence="5" id="KW-1003">Cell membrane</keyword>
<evidence type="ECO:0000256" key="12">
    <source>
        <dbReference type="SAM" id="MobiDB-lite"/>
    </source>
</evidence>
<evidence type="ECO:0000256" key="2">
    <source>
        <dbReference type="ARBA" id="ARBA00004429"/>
    </source>
</evidence>
<evidence type="ECO:0000256" key="13">
    <source>
        <dbReference type="SAM" id="Phobius"/>
    </source>
</evidence>
<evidence type="ECO:0000259" key="14">
    <source>
        <dbReference type="Pfam" id="PF00482"/>
    </source>
</evidence>
<dbReference type="GO" id="GO:0015628">
    <property type="term" value="P:protein secretion by the type II secretion system"/>
    <property type="evidence" value="ECO:0007669"/>
    <property type="project" value="TreeGrafter"/>
</dbReference>
<protein>
    <recommendedName>
        <fullName evidence="10">General secretion pathway protein F</fullName>
    </recommendedName>
</protein>
<evidence type="ECO:0000313" key="16">
    <source>
        <dbReference type="Proteomes" id="UP000316921"/>
    </source>
</evidence>
<evidence type="ECO:0000256" key="9">
    <source>
        <dbReference type="ARBA" id="ARBA00023136"/>
    </source>
</evidence>
<evidence type="ECO:0000256" key="5">
    <source>
        <dbReference type="ARBA" id="ARBA00022475"/>
    </source>
</evidence>
<evidence type="ECO:0000256" key="8">
    <source>
        <dbReference type="ARBA" id="ARBA00022989"/>
    </source>
</evidence>
<comment type="function">
    <text evidence="1">Component of the type II secretion system inner membrane complex required for the energy-dependent secretion of extracellular factors such as proteases and toxins from the periplasm.</text>
</comment>